<dbReference type="Pfam" id="PF01810">
    <property type="entry name" value="LysE"/>
    <property type="match status" value="1"/>
</dbReference>
<dbReference type="PIRSF" id="PIRSF006324">
    <property type="entry name" value="LeuE"/>
    <property type="match status" value="1"/>
</dbReference>
<keyword evidence="3 6" id="KW-0812">Transmembrane</keyword>
<feature type="transmembrane region" description="Helical" evidence="6">
    <location>
        <begin position="152"/>
        <end position="177"/>
    </location>
</feature>
<dbReference type="Proteomes" id="UP000786693">
    <property type="component" value="Unassembled WGS sequence"/>
</dbReference>
<evidence type="ECO:0000256" key="5">
    <source>
        <dbReference type="ARBA" id="ARBA00023136"/>
    </source>
</evidence>
<dbReference type="InterPro" id="IPR001123">
    <property type="entry name" value="LeuE-type"/>
</dbReference>
<organism evidence="7 8">
    <name type="scientific">Jannaschia pagri</name>
    <dbReference type="NCBI Taxonomy" id="2829797"/>
    <lineage>
        <taxon>Bacteria</taxon>
        <taxon>Pseudomonadati</taxon>
        <taxon>Pseudomonadota</taxon>
        <taxon>Alphaproteobacteria</taxon>
        <taxon>Rhodobacterales</taxon>
        <taxon>Roseobacteraceae</taxon>
        <taxon>Jannaschia</taxon>
    </lineage>
</organism>
<name>A0ABQ4NKB9_9RHOB</name>
<gene>
    <name evidence="7" type="ORF">JANAI62_11650</name>
</gene>
<evidence type="ECO:0000313" key="8">
    <source>
        <dbReference type="Proteomes" id="UP000786693"/>
    </source>
</evidence>
<keyword evidence="8" id="KW-1185">Reference proteome</keyword>
<reference evidence="7 8" key="1">
    <citation type="submission" date="2021-05" db="EMBL/GenBank/DDBJ databases">
        <title>Bacteria Genome sequencing.</title>
        <authorList>
            <person name="Takabe Y."/>
            <person name="Nakajima Y."/>
            <person name="Suzuki S."/>
            <person name="Shiozaki T."/>
        </authorList>
    </citation>
    <scope>NUCLEOTIDE SEQUENCE [LARGE SCALE GENOMIC DNA]</scope>
    <source>
        <strain evidence="7 8">AI_62</strain>
    </source>
</reference>
<feature type="transmembrane region" description="Helical" evidence="6">
    <location>
        <begin position="77"/>
        <end position="95"/>
    </location>
</feature>
<evidence type="ECO:0000256" key="1">
    <source>
        <dbReference type="ARBA" id="ARBA00004651"/>
    </source>
</evidence>
<dbReference type="RefSeq" id="WP_220748071.1">
    <property type="nucleotide sequence ID" value="NZ_BPFH01000002.1"/>
</dbReference>
<dbReference type="EMBL" id="BPFH01000002">
    <property type="protein sequence ID" value="GIT94542.1"/>
    <property type="molecule type" value="Genomic_DNA"/>
</dbReference>
<evidence type="ECO:0000256" key="6">
    <source>
        <dbReference type="SAM" id="Phobius"/>
    </source>
</evidence>
<evidence type="ECO:0000256" key="2">
    <source>
        <dbReference type="ARBA" id="ARBA00022475"/>
    </source>
</evidence>
<accession>A0ABQ4NKB9</accession>
<evidence type="ECO:0000256" key="3">
    <source>
        <dbReference type="ARBA" id="ARBA00022692"/>
    </source>
</evidence>
<dbReference type="PANTHER" id="PTHR30086:SF20">
    <property type="entry name" value="ARGININE EXPORTER PROTEIN ARGO-RELATED"/>
    <property type="match status" value="1"/>
</dbReference>
<evidence type="ECO:0000256" key="4">
    <source>
        <dbReference type="ARBA" id="ARBA00022989"/>
    </source>
</evidence>
<comment type="subcellular location">
    <subcellularLocation>
        <location evidence="1">Cell membrane</location>
        <topology evidence="1">Multi-pass membrane protein</topology>
    </subcellularLocation>
</comment>
<proteinExistence type="predicted"/>
<feature type="transmembrane region" description="Helical" evidence="6">
    <location>
        <begin position="189"/>
        <end position="207"/>
    </location>
</feature>
<keyword evidence="5 6" id="KW-0472">Membrane</keyword>
<evidence type="ECO:0000313" key="7">
    <source>
        <dbReference type="EMBL" id="GIT94542.1"/>
    </source>
</evidence>
<keyword evidence="2" id="KW-1003">Cell membrane</keyword>
<feature type="transmembrane region" description="Helical" evidence="6">
    <location>
        <begin position="43"/>
        <end position="65"/>
    </location>
</feature>
<keyword evidence="4 6" id="KW-1133">Transmembrane helix</keyword>
<comment type="caution">
    <text evidence="7">The sequence shown here is derived from an EMBL/GenBank/DDBJ whole genome shotgun (WGS) entry which is preliminary data.</text>
</comment>
<protein>
    <submittedName>
        <fullName evidence="7">Lysine transporter LysE</fullName>
    </submittedName>
</protein>
<dbReference type="PANTHER" id="PTHR30086">
    <property type="entry name" value="ARGININE EXPORTER PROTEIN ARGO"/>
    <property type="match status" value="1"/>
</dbReference>
<sequence length="210" mass="22191">MTLETLLSFALIASLLVISPGPNGVLVAKTVPNSGRAAGFANVAGFIAAFYLHGALAILGLSVLLAQSAWAFTALKLAGAAYLTWIGLRALWSVWADTGPTPSVPPAKRRRDLLTAFTEGFLTNALNPKVAIFYLAAFPQFIPDAATHALPALILVTLHAAINALWFAAMVLALGTMTQAARAPRVQRWIRGLTGVIFVGFGLRLATTRL</sequence>